<dbReference type="AlphaFoldDB" id="A0A1I5EL37"/>
<reference evidence="2 3" key="1">
    <citation type="submission" date="2016-10" db="EMBL/GenBank/DDBJ databases">
        <authorList>
            <person name="de Groot N.N."/>
        </authorList>
    </citation>
    <scope>NUCLEOTIDE SEQUENCE [LARGE SCALE GENOMIC DNA]</scope>
    <source>
        <strain evidence="2 3">CGMCC 1.9157</strain>
    </source>
</reference>
<name>A0A1I5EL37_9HYPH</name>
<keyword evidence="2" id="KW-0418">Kinase</keyword>
<dbReference type="EMBL" id="FOVR01000003">
    <property type="protein sequence ID" value="SFO11791.1"/>
    <property type="molecule type" value="Genomic_DNA"/>
</dbReference>
<evidence type="ECO:0000259" key="1">
    <source>
        <dbReference type="Pfam" id="PF13521"/>
    </source>
</evidence>
<keyword evidence="2" id="KW-0808">Transferase</keyword>
<sequence>MPFSRLPRLILTGPESTGKSSLAQALAEHLDGILVPEYLRDYFEEQGSLTLEDAIPVAQGQWVNEERGAEAASSQNKVLICDTDLISSLVYSAHYYADEMNTPLWAQWEQWSERHKRRLKTTPYRPRLYILCDLDWPWVDDGQRDAPDHRPHFFNRFKAELKEFDHITVSGTLDERLNAVLAHLVRGCLGNS</sequence>
<dbReference type="InterPro" id="IPR027417">
    <property type="entry name" value="P-loop_NTPase"/>
</dbReference>
<feature type="domain" description="NadR/Ttd14 AAA" evidence="1">
    <location>
        <begin position="9"/>
        <end position="176"/>
    </location>
</feature>
<dbReference type="Gene3D" id="3.40.50.300">
    <property type="entry name" value="P-loop containing nucleotide triphosphate hydrolases"/>
    <property type="match status" value="1"/>
</dbReference>
<proteinExistence type="predicted"/>
<dbReference type="OrthoDB" id="3249147at2"/>
<organism evidence="2 3">
    <name type="scientific">Cohaesibacter marisflavi</name>
    <dbReference type="NCBI Taxonomy" id="655353"/>
    <lineage>
        <taxon>Bacteria</taxon>
        <taxon>Pseudomonadati</taxon>
        <taxon>Pseudomonadota</taxon>
        <taxon>Alphaproteobacteria</taxon>
        <taxon>Hyphomicrobiales</taxon>
        <taxon>Cohaesibacteraceae</taxon>
    </lineage>
</organism>
<protein>
    <submittedName>
        <fullName evidence="2">Nicotinamide riboside kinase</fullName>
    </submittedName>
</protein>
<dbReference type="SUPFAM" id="SSF52540">
    <property type="entry name" value="P-loop containing nucleoside triphosphate hydrolases"/>
    <property type="match status" value="1"/>
</dbReference>
<gene>
    <name evidence="2" type="ORF">SAMN04488056_103218</name>
</gene>
<dbReference type="GO" id="GO:0016301">
    <property type="term" value="F:kinase activity"/>
    <property type="evidence" value="ECO:0007669"/>
    <property type="project" value="UniProtKB-KW"/>
</dbReference>
<evidence type="ECO:0000313" key="2">
    <source>
        <dbReference type="EMBL" id="SFO11791.1"/>
    </source>
</evidence>
<dbReference type="PANTHER" id="PTHR37512:SF1">
    <property type="entry name" value="NADR_TTD14 AAA DOMAIN-CONTAINING PROTEIN"/>
    <property type="match status" value="1"/>
</dbReference>
<dbReference type="STRING" id="655353.SAMN04488056_103218"/>
<dbReference type="InterPro" id="IPR052735">
    <property type="entry name" value="NAD_biosynth-regulator"/>
</dbReference>
<dbReference type="Proteomes" id="UP000199236">
    <property type="component" value="Unassembled WGS sequence"/>
</dbReference>
<dbReference type="PANTHER" id="PTHR37512">
    <property type="entry name" value="TRIFUNCTIONAL NAD BIOSYNTHESIS/REGULATOR PROTEIN NADR"/>
    <property type="match status" value="1"/>
</dbReference>
<dbReference type="RefSeq" id="WP_090070829.1">
    <property type="nucleotide sequence ID" value="NZ_FOVR01000003.1"/>
</dbReference>
<dbReference type="InterPro" id="IPR038727">
    <property type="entry name" value="NadR/Ttd14_AAA_dom"/>
</dbReference>
<accession>A0A1I5EL37</accession>
<dbReference type="Pfam" id="PF13521">
    <property type="entry name" value="AAA_28"/>
    <property type="match status" value="1"/>
</dbReference>
<evidence type="ECO:0000313" key="3">
    <source>
        <dbReference type="Proteomes" id="UP000199236"/>
    </source>
</evidence>
<keyword evidence="3" id="KW-1185">Reference proteome</keyword>